<dbReference type="PANTHER" id="PTHR40079">
    <property type="entry name" value="MANNAN ENDO-1,4-BETA-MANNOSIDASE E-RELATED"/>
    <property type="match status" value="1"/>
</dbReference>
<evidence type="ECO:0000256" key="6">
    <source>
        <dbReference type="SAM" id="SignalP"/>
    </source>
</evidence>
<dbReference type="AlphaFoldDB" id="A0A5M3VZM1"/>
<feature type="active site" description="Nucleophile" evidence="4">
    <location>
        <position position="326"/>
    </location>
</feature>
<dbReference type="InterPro" id="IPR012291">
    <property type="entry name" value="CBM2_carb-bd_dom_sf"/>
</dbReference>
<dbReference type="SMART" id="SM00637">
    <property type="entry name" value="CBD_II"/>
    <property type="match status" value="1"/>
</dbReference>
<dbReference type="PROSITE" id="PS51764">
    <property type="entry name" value="GH26"/>
    <property type="match status" value="1"/>
</dbReference>
<dbReference type="GO" id="GO:0006080">
    <property type="term" value="P:substituted mannan metabolic process"/>
    <property type="evidence" value="ECO:0007669"/>
    <property type="project" value="InterPro"/>
</dbReference>
<organism evidence="9 10">
    <name type="scientific">Acrocarpospora corrugata</name>
    <dbReference type="NCBI Taxonomy" id="35763"/>
    <lineage>
        <taxon>Bacteria</taxon>
        <taxon>Bacillati</taxon>
        <taxon>Actinomycetota</taxon>
        <taxon>Actinomycetes</taxon>
        <taxon>Streptosporangiales</taxon>
        <taxon>Streptosporangiaceae</taxon>
        <taxon>Acrocarpospora</taxon>
    </lineage>
</organism>
<dbReference type="PANTHER" id="PTHR40079:SF4">
    <property type="entry name" value="GH26 DOMAIN-CONTAINING PROTEIN-RELATED"/>
    <property type="match status" value="1"/>
</dbReference>
<dbReference type="SUPFAM" id="SSF49384">
    <property type="entry name" value="Carbohydrate-binding domain"/>
    <property type="match status" value="1"/>
</dbReference>
<dbReference type="Gene3D" id="2.60.40.290">
    <property type="match status" value="1"/>
</dbReference>
<proteinExistence type="inferred from homology"/>
<keyword evidence="2 4" id="KW-0378">Hydrolase</keyword>
<evidence type="ECO:0000259" key="7">
    <source>
        <dbReference type="PROSITE" id="PS51173"/>
    </source>
</evidence>
<dbReference type="PROSITE" id="PS51257">
    <property type="entry name" value="PROKAR_LIPOPROTEIN"/>
    <property type="match status" value="1"/>
</dbReference>
<dbReference type="PROSITE" id="PS51173">
    <property type="entry name" value="CBM2"/>
    <property type="match status" value="1"/>
</dbReference>
<evidence type="ECO:0000256" key="4">
    <source>
        <dbReference type="PROSITE-ProRule" id="PRU01100"/>
    </source>
</evidence>
<feature type="chain" id="PRO_5024446937" description="CBM2 domain-containing protein" evidence="6">
    <location>
        <begin position="32"/>
        <end position="382"/>
    </location>
</feature>
<evidence type="ECO:0000256" key="5">
    <source>
        <dbReference type="SAM" id="MobiDB-lite"/>
    </source>
</evidence>
<keyword evidence="6" id="KW-0732">Signal</keyword>
<evidence type="ECO:0000313" key="10">
    <source>
        <dbReference type="Proteomes" id="UP000334990"/>
    </source>
</evidence>
<evidence type="ECO:0000256" key="1">
    <source>
        <dbReference type="ARBA" id="ARBA00007754"/>
    </source>
</evidence>
<evidence type="ECO:0000256" key="3">
    <source>
        <dbReference type="ARBA" id="ARBA00023295"/>
    </source>
</evidence>
<feature type="region of interest" description="Disordered" evidence="5">
    <location>
        <begin position="135"/>
        <end position="162"/>
    </location>
</feature>
<dbReference type="RefSeq" id="WP_155336645.1">
    <property type="nucleotide sequence ID" value="NZ_BAAABN010000033.1"/>
</dbReference>
<dbReference type="InterPro" id="IPR017853">
    <property type="entry name" value="GH"/>
</dbReference>
<dbReference type="OrthoDB" id="9816550at2"/>
<dbReference type="GO" id="GO:0030247">
    <property type="term" value="F:polysaccharide binding"/>
    <property type="evidence" value="ECO:0007669"/>
    <property type="project" value="UniProtKB-UniRule"/>
</dbReference>
<evidence type="ECO:0000256" key="2">
    <source>
        <dbReference type="ARBA" id="ARBA00022801"/>
    </source>
</evidence>
<keyword evidence="3 4" id="KW-0326">Glycosidase</keyword>
<dbReference type="Proteomes" id="UP000334990">
    <property type="component" value="Unassembled WGS sequence"/>
</dbReference>
<dbReference type="InterPro" id="IPR000805">
    <property type="entry name" value="Glyco_hydro_26"/>
</dbReference>
<dbReference type="Gene3D" id="3.20.20.80">
    <property type="entry name" value="Glycosidases"/>
    <property type="match status" value="1"/>
</dbReference>
<comment type="caution">
    <text evidence="9">The sequence shown here is derived from an EMBL/GenBank/DDBJ whole genome shotgun (WGS) entry which is preliminary data.</text>
</comment>
<comment type="similarity">
    <text evidence="1 4">Belongs to the glycosyl hydrolase 26 family.</text>
</comment>
<dbReference type="PRINTS" id="PR00739">
    <property type="entry name" value="GLHYDRLASE26"/>
</dbReference>
<evidence type="ECO:0008006" key="11">
    <source>
        <dbReference type="Google" id="ProtNLM"/>
    </source>
</evidence>
<dbReference type="Pfam" id="PF00553">
    <property type="entry name" value="CBM_2"/>
    <property type="match status" value="1"/>
</dbReference>
<name>A0A5M3VZM1_9ACTN</name>
<dbReference type="EMBL" id="BLAD01000044">
    <property type="protein sequence ID" value="GES00291.1"/>
    <property type="molecule type" value="Genomic_DNA"/>
</dbReference>
<feature type="domain" description="GH26" evidence="8">
    <location>
        <begin position="7"/>
        <end position="376"/>
    </location>
</feature>
<feature type="active site" description="Proton donor" evidence="4">
    <location>
        <position position="231"/>
    </location>
</feature>
<feature type="signal peptide" evidence="6">
    <location>
        <begin position="1"/>
        <end position="31"/>
    </location>
</feature>
<dbReference type="InterPro" id="IPR008965">
    <property type="entry name" value="CBM2/CBM3_carb-bd_dom_sf"/>
</dbReference>
<keyword evidence="10" id="KW-1185">Reference proteome</keyword>
<dbReference type="SUPFAM" id="SSF51445">
    <property type="entry name" value="(Trans)glycosidases"/>
    <property type="match status" value="1"/>
</dbReference>
<reference evidence="9 10" key="1">
    <citation type="submission" date="2019-10" db="EMBL/GenBank/DDBJ databases">
        <title>Whole genome shotgun sequence of Acrocarpospora corrugata NBRC 13972.</title>
        <authorList>
            <person name="Ichikawa N."/>
            <person name="Kimura A."/>
            <person name="Kitahashi Y."/>
            <person name="Komaki H."/>
            <person name="Oguchi A."/>
        </authorList>
    </citation>
    <scope>NUCLEOTIDE SEQUENCE [LARGE SCALE GENOMIC DNA]</scope>
    <source>
        <strain evidence="9 10">NBRC 13972</strain>
    </source>
</reference>
<dbReference type="GO" id="GO:0016985">
    <property type="term" value="F:mannan endo-1,4-beta-mannosidase activity"/>
    <property type="evidence" value="ECO:0007669"/>
    <property type="project" value="InterPro"/>
</dbReference>
<dbReference type="InterPro" id="IPR001919">
    <property type="entry name" value="CBD2"/>
</dbReference>
<dbReference type="Pfam" id="PF02156">
    <property type="entry name" value="Glyco_hydro_26"/>
    <property type="match status" value="1"/>
</dbReference>
<feature type="compositionally biased region" description="Low complexity" evidence="5">
    <location>
        <begin position="135"/>
        <end position="145"/>
    </location>
</feature>
<evidence type="ECO:0000259" key="8">
    <source>
        <dbReference type="PROSITE" id="PS51764"/>
    </source>
</evidence>
<protein>
    <recommendedName>
        <fullName evidence="11">CBM2 domain-containing protein</fullName>
    </recommendedName>
</protein>
<accession>A0A5M3VZM1</accession>
<feature type="domain" description="CBM2" evidence="7">
    <location>
        <begin position="28"/>
        <end position="137"/>
    </location>
</feature>
<gene>
    <name evidence="9" type="ORF">Acor_23540</name>
</gene>
<evidence type="ECO:0000313" key="9">
    <source>
        <dbReference type="EMBL" id="GES00291.1"/>
    </source>
</evidence>
<sequence length="382" mass="40823">MLIRRALPSGALFAALLALAAALLPAAPASAAVACGVGYTVTNQWPGGFGAAVTLTNLGDPVAGWRLTWTFATGQSITQMWNATPTQSGTAVTAASLPYNANPATGAAATFGFNGGWTTANPVPASFAMNGVTCTGSAPTSSPTPTRSPTPTPTPGGCTVQPVNPTPQARRLLCYLYSQYGNHILSGQQESTWIGGPDYENTSFRERLDGAAALQQLKNAGAAVIWRPFHEAGGAWFWWSKEGGAQYNRLWRYMYDYFTNTKGLNNLIWLHGYNGSPQSAFYPGKQYVDIGGADTYAGDGNYDPQKAMYDATRAIVGTTVPIALHENGPIPDPDRLQSTGARWVLFGTWHGNHLTVSNSADHLRKVYGHSYVVTRDELPNLR</sequence>
<dbReference type="InterPro" id="IPR022790">
    <property type="entry name" value="GH26_dom"/>
</dbReference>